<evidence type="ECO:0000313" key="1">
    <source>
        <dbReference type="EMBL" id="MPM33210.1"/>
    </source>
</evidence>
<comment type="caution">
    <text evidence="1">The sequence shown here is derived from an EMBL/GenBank/DDBJ whole genome shotgun (WGS) entry which is preliminary data.</text>
</comment>
<name>A0A644YX69_9ZZZZ</name>
<protein>
    <submittedName>
        <fullName evidence="1">Uncharacterized protein</fullName>
    </submittedName>
</protein>
<sequence>MSNEEKLQTSLYNNIKSYVDATELLENLVEIFEGYFGREESEGDILTEIQHIVEHKTYDFYKFKYNILQLFHSFLIINKEKKDYSIRLDKEELFAIGSEIKRVLEDNLFLYQHEFILELTTFVKKDDASQQIKDDLKVLTKECFSDKLQELYKGIDLVEEKVRLLVEDKVQDYEVFLWTVKKFLKDTENERESLEEKIYVDKILEMRETFISTTENFKEELKNDITFIVVAYFVEKIRHNLLIGMENRLQNYRNIIKNYLSFKIDQEDSKKNQVLNGENLNAHEVELEIYNICRELFICQHTYLSKIFGLCKTKFDTLTSEVKYNLDLIFNVEFEEPIYFINSMEDFENICDLFSEKLHFILYTFVVSTFNDFKKNYYDYIMKKLSTKKETLEKMYCHKVILDGINYVNCFSEDKKIRLCCKLEDLYKFYDSEEILKDQSLKLLINFYDITDDIPKNFFKEYIYNDDEFQTLFEKENFKDYSTIEDKKQLLYSKVVTFKSKLWDTLYNELVNYFDHILPNIGRNMDHVKKQADYYKIKAEDSTI</sequence>
<accession>A0A644YX69</accession>
<reference evidence="1" key="1">
    <citation type="submission" date="2019-08" db="EMBL/GenBank/DDBJ databases">
        <authorList>
            <person name="Kucharzyk K."/>
            <person name="Murdoch R.W."/>
            <person name="Higgins S."/>
            <person name="Loffler F."/>
        </authorList>
    </citation>
    <scope>NUCLEOTIDE SEQUENCE</scope>
</reference>
<dbReference type="EMBL" id="VSSQ01006588">
    <property type="protein sequence ID" value="MPM33210.1"/>
    <property type="molecule type" value="Genomic_DNA"/>
</dbReference>
<proteinExistence type="predicted"/>
<dbReference type="AlphaFoldDB" id="A0A644YX69"/>
<gene>
    <name evidence="1" type="ORF">SDC9_79779</name>
</gene>
<organism evidence="1">
    <name type="scientific">bioreactor metagenome</name>
    <dbReference type="NCBI Taxonomy" id="1076179"/>
    <lineage>
        <taxon>unclassified sequences</taxon>
        <taxon>metagenomes</taxon>
        <taxon>ecological metagenomes</taxon>
    </lineage>
</organism>